<evidence type="ECO:0008006" key="3">
    <source>
        <dbReference type="Google" id="ProtNLM"/>
    </source>
</evidence>
<keyword evidence="2" id="KW-1185">Reference proteome</keyword>
<dbReference type="InterPro" id="IPR036412">
    <property type="entry name" value="HAD-like_sf"/>
</dbReference>
<name>A0ABN8DW23_9VIBR</name>
<dbReference type="Gene3D" id="3.40.50.1000">
    <property type="entry name" value="HAD superfamily/HAD-like"/>
    <property type="match status" value="1"/>
</dbReference>
<dbReference type="RefSeq" id="WP_237468286.1">
    <property type="nucleotide sequence ID" value="NZ_CAKLDI010000002.1"/>
</dbReference>
<protein>
    <recommendedName>
        <fullName evidence="3">HAD family hydrolase</fullName>
    </recommendedName>
</protein>
<comment type="caution">
    <text evidence="1">The sequence shown here is derived from an EMBL/GenBank/DDBJ whole genome shotgun (WGS) entry which is preliminary data.</text>
</comment>
<evidence type="ECO:0000313" key="1">
    <source>
        <dbReference type="EMBL" id="CAH0535429.1"/>
    </source>
</evidence>
<dbReference type="Gene3D" id="1.20.1440.100">
    <property type="entry name" value="SG protein - dephosphorylation function"/>
    <property type="match status" value="1"/>
</dbReference>
<reference evidence="1" key="1">
    <citation type="submission" date="2021-11" db="EMBL/GenBank/DDBJ databases">
        <authorList>
            <person name="Rodrigo-Torres L."/>
            <person name="Arahal R. D."/>
            <person name="Lucena T."/>
        </authorList>
    </citation>
    <scope>NUCLEOTIDE SEQUENCE</scope>
    <source>
        <strain evidence="1">CECT 7929</strain>
    </source>
</reference>
<evidence type="ECO:0000313" key="2">
    <source>
        <dbReference type="Proteomes" id="UP000838672"/>
    </source>
</evidence>
<accession>A0ABN8DW23</accession>
<dbReference type="SUPFAM" id="SSF56784">
    <property type="entry name" value="HAD-like"/>
    <property type="match status" value="1"/>
</dbReference>
<organism evidence="1 2">
    <name type="scientific">Vibrio stylophorae</name>
    <dbReference type="NCBI Taxonomy" id="659351"/>
    <lineage>
        <taxon>Bacteria</taxon>
        <taxon>Pseudomonadati</taxon>
        <taxon>Pseudomonadota</taxon>
        <taxon>Gammaproteobacteria</taxon>
        <taxon>Vibrionales</taxon>
        <taxon>Vibrionaceae</taxon>
        <taxon>Vibrio</taxon>
    </lineage>
</organism>
<proteinExistence type="predicted"/>
<dbReference type="InterPro" id="IPR023214">
    <property type="entry name" value="HAD_sf"/>
</dbReference>
<gene>
    <name evidence="1" type="ORF">VST7929_03003</name>
</gene>
<sequence>MTKINHQHIAFFDLDQTLSIHPLHQLWHDYLVAHAHIPGDTAHHIEAQAAALKGQNVATLIALAKKLSHQYFPQGFLPDAITRIHWHQRRGDLIVILSSLPNVVVDAIVSHIPNALTLAPELQSEQGQYTGRLYEQSKNYEQKALMLKLWLAAQPNANISTSGYSESAAHLDWLKKMDRPFAVNPEPTLALHAEQYEWTIFNWQHPQDIVR</sequence>
<dbReference type="Pfam" id="PF12710">
    <property type="entry name" value="HAD"/>
    <property type="match status" value="1"/>
</dbReference>
<dbReference type="EMBL" id="CAKLDI010000002">
    <property type="protein sequence ID" value="CAH0535429.1"/>
    <property type="molecule type" value="Genomic_DNA"/>
</dbReference>
<dbReference type="Proteomes" id="UP000838672">
    <property type="component" value="Unassembled WGS sequence"/>
</dbReference>